<sequence>MRHEDHNREILKGFNNPKREERALSLLDLIELRTFDLDLAAWFVSLVSRGASYITGSGPGGVGKTTTMRSLLSFVPDNLRFAIALPGEVSAIDGVPHCVISNELSDHPPPTYLWGQNLRDFFALSGQGHLLVGNVHADGLKEVRGQIVETNHVPESQFRAVNLLVFICLEGGNPPGGRVKDRTTRRVIHKIFYSDGASEHEPVYTLENGLTPSAPRDPDDEKLCRAFLEETLNSPERTLEGVRHRFLEWKKNNDGRPYGNPLPPPPRPDRR</sequence>
<comment type="caution">
    <text evidence="2">The sequence shown here is derived from an EMBL/GenBank/DDBJ whole genome shotgun (WGS) entry which is preliminary data.</text>
</comment>
<proteinExistence type="predicted"/>
<gene>
    <name evidence="2" type="ORF">A3F84_28315</name>
</gene>
<evidence type="ECO:0000256" key="1">
    <source>
        <dbReference type="SAM" id="MobiDB-lite"/>
    </source>
</evidence>
<dbReference type="Gene3D" id="3.40.50.300">
    <property type="entry name" value="P-loop containing nucleotide triphosphate hydrolases"/>
    <property type="match status" value="1"/>
</dbReference>
<dbReference type="Proteomes" id="UP000178606">
    <property type="component" value="Unassembled WGS sequence"/>
</dbReference>
<reference evidence="2 3" key="1">
    <citation type="journal article" date="2016" name="Nat. Commun.">
        <title>Thousands of microbial genomes shed light on interconnected biogeochemical processes in an aquifer system.</title>
        <authorList>
            <person name="Anantharaman K."/>
            <person name="Brown C.T."/>
            <person name="Hug L.A."/>
            <person name="Sharon I."/>
            <person name="Castelle C.J."/>
            <person name="Probst A.J."/>
            <person name="Thomas B.C."/>
            <person name="Singh A."/>
            <person name="Wilkins M.J."/>
            <person name="Karaoz U."/>
            <person name="Brodie E.L."/>
            <person name="Williams K.H."/>
            <person name="Hubbard S.S."/>
            <person name="Banfield J.F."/>
        </authorList>
    </citation>
    <scope>NUCLEOTIDE SEQUENCE [LARGE SCALE GENOMIC DNA]</scope>
    <source>
        <strain evidence="3">RIFCSPLOWO2_12_FULL_64_10</strain>
    </source>
</reference>
<dbReference type="EMBL" id="MFKF01000032">
    <property type="protein sequence ID" value="OGG56415.1"/>
    <property type="molecule type" value="Genomic_DNA"/>
</dbReference>
<dbReference type="InterPro" id="IPR027417">
    <property type="entry name" value="P-loop_NTPase"/>
</dbReference>
<accession>A0A1F6D4W9</accession>
<evidence type="ECO:0000313" key="2">
    <source>
        <dbReference type="EMBL" id="OGG56415.1"/>
    </source>
</evidence>
<dbReference type="AlphaFoldDB" id="A0A1F6D4W9"/>
<feature type="compositionally biased region" description="Pro residues" evidence="1">
    <location>
        <begin position="260"/>
        <end position="271"/>
    </location>
</feature>
<feature type="region of interest" description="Disordered" evidence="1">
    <location>
        <begin position="250"/>
        <end position="271"/>
    </location>
</feature>
<evidence type="ECO:0000313" key="3">
    <source>
        <dbReference type="Proteomes" id="UP000178606"/>
    </source>
</evidence>
<evidence type="ECO:0008006" key="4">
    <source>
        <dbReference type="Google" id="ProtNLM"/>
    </source>
</evidence>
<protein>
    <recommendedName>
        <fullName evidence="4">Bacterial type II secretion system protein E domain-containing protein</fullName>
    </recommendedName>
</protein>
<organism evidence="2 3">
    <name type="scientific">Handelsmanbacteria sp. (strain RIFCSPLOWO2_12_FULL_64_10)</name>
    <dbReference type="NCBI Taxonomy" id="1817868"/>
    <lineage>
        <taxon>Bacteria</taxon>
        <taxon>Candidatus Handelsmaniibacteriota</taxon>
    </lineage>
</organism>
<name>A0A1F6D4W9_HANXR</name>